<comment type="caution">
    <text evidence="8">The sequence shown here is derived from an EMBL/GenBank/DDBJ whole genome shotgun (WGS) entry which is preliminary data.</text>
</comment>
<sequence length="431" mass="43556">MAGRGGATGYGWYVAAPASRGTAAGRGLVRPGRRSTPVQPKQPAATLPATGAAVPRLVTALDTPAGVASVRTGVVRARYRRPFAISSGGSDELVSLLVEVRTADGARGVGEASPMTAYTGETLAGLRAAVDEHAGPALLGRDPRDLAGAHAAMDAAIRGQHLAKAALDMALHDLVARAAGWPLHLLLGGGRPGGSVPTAWVVGLGTEDEMAEEAVRYARAGFRHVKLKGGEDPARDVALVAAVRAALPEAVELSLDANEGYAPSGAARTAARLADAGLDLLEQPLPRWDLDGMAALRAAGGVRVMADESVQSAHDALEVVRRGAADVLNIKVLKVGGLFRARQIAALAETAGLAVKVGTMPELGVATLAAAHLSAALPHATVPADLVGPLLVEAEPLAPAAFAGAAETGRVAVPAAPGLGHGLDARPEVFA</sequence>
<dbReference type="PANTHER" id="PTHR48073:SF2">
    <property type="entry name" value="O-SUCCINYLBENZOATE SYNTHASE"/>
    <property type="match status" value="1"/>
</dbReference>
<gene>
    <name evidence="8" type="ORF">C6N75_17065</name>
</gene>
<keyword evidence="4" id="KW-0460">Magnesium</keyword>
<name>A0A2S9PUK4_9ACTN</name>
<dbReference type="InterPro" id="IPR013341">
    <property type="entry name" value="Mandelate_racemase_N_dom"/>
</dbReference>
<dbReference type="SMART" id="SM00922">
    <property type="entry name" value="MR_MLE"/>
    <property type="match status" value="1"/>
</dbReference>
<keyword evidence="9" id="KW-1185">Reference proteome</keyword>
<dbReference type="SUPFAM" id="SSF51604">
    <property type="entry name" value="Enolase C-terminal domain-like"/>
    <property type="match status" value="1"/>
</dbReference>
<proteinExistence type="inferred from homology"/>
<dbReference type="EMBL" id="PVLV01000252">
    <property type="protein sequence ID" value="PRH78043.1"/>
    <property type="molecule type" value="Genomic_DNA"/>
</dbReference>
<dbReference type="PROSITE" id="PS00908">
    <property type="entry name" value="MR_MLE_1"/>
    <property type="match status" value="1"/>
</dbReference>
<dbReference type="OrthoDB" id="5241672at2"/>
<dbReference type="Gene3D" id="3.30.390.10">
    <property type="entry name" value="Enolase-like, N-terminal domain"/>
    <property type="match status" value="1"/>
</dbReference>
<dbReference type="InterPro" id="IPR029017">
    <property type="entry name" value="Enolase-like_N"/>
</dbReference>
<dbReference type="GO" id="GO:0016854">
    <property type="term" value="F:racemase and epimerase activity"/>
    <property type="evidence" value="ECO:0007669"/>
    <property type="project" value="UniProtKB-ARBA"/>
</dbReference>
<dbReference type="SUPFAM" id="SSF54826">
    <property type="entry name" value="Enolase N-terminal domain-like"/>
    <property type="match status" value="1"/>
</dbReference>
<organism evidence="8 9">
    <name type="scientific">Streptomyces solincola</name>
    <dbReference type="NCBI Taxonomy" id="2100817"/>
    <lineage>
        <taxon>Bacteria</taxon>
        <taxon>Bacillati</taxon>
        <taxon>Actinomycetota</taxon>
        <taxon>Actinomycetes</taxon>
        <taxon>Kitasatosporales</taxon>
        <taxon>Streptomycetaceae</taxon>
        <taxon>Streptomyces</taxon>
    </lineage>
</organism>
<evidence type="ECO:0000256" key="2">
    <source>
        <dbReference type="ARBA" id="ARBA00008031"/>
    </source>
</evidence>
<evidence type="ECO:0000313" key="8">
    <source>
        <dbReference type="EMBL" id="PRH78043.1"/>
    </source>
</evidence>
<dbReference type="InterPro" id="IPR018110">
    <property type="entry name" value="Mandel_Rmase/mucon_lact_enz_CS"/>
</dbReference>
<evidence type="ECO:0000256" key="3">
    <source>
        <dbReference type="ARBA" id="ARBA00022723"/>
    </source>
</evidence>
<comment type="similarity">
    <text evidence="2">Belongs to the mandelate racemase/muconate lactonizing enzyme family.</text>
</comment>
<feature type="region of interest" description="Disordered" evidence="6">
    <location>
        <begin position="23"/>
        <end position="49"/>
    </location>
</feature>
<dbReference type="SFLD" id="SFLDG00180">
    <property type="entry name" value="muconate_cycloisomerase"/>
    <property type="match status" value="1"/>
</dbReference>
<evidence type="ECO:0000256" key="6">
    <source>
        <dbReference type="SAM" id="MobiDB-lite"/>
    </source>
</evidence>
<dbReference type="PANTHER" id="PTHR48073">
    <property type="entry name" value="O-SUCCINYLBENZOATE SYNTHASE-RELATED"/>
    <property type="match status" value="1"/>
</dbReference>
<evidence type="ECO:0000256" key="4">
    <source>
        <dbReference type="ARBA" id="ARBA00022842"/>
    </source>
</evidence>
<keyword evidence="3" id="KW-0479">Metal-binding</keyword>
<evidence type="ECO:0000259" key="7">
    <source>
        <dbReference type="SMART" id="SM00922"/>
    </source>
</evidence>
<dbReference type="GO" id="GO:0006518">
    <property type="term" value="P:peptide metabolic process"/>
    <property type="evidence" value="ECO:0007669"/>
    <property type="project" value="UniProtKB-ARBA"/>
</dbReference>
<evidence type="ECO:0000313" key="9">
    <source>
        <dbReference type="Proteomes" id="UP000239322"/>
    </source>
</evidence>
<feature type="domain" description="Mandelate racemase/muconate lactonizing enzyme C-terminal" evidence="7">
    <location>
        <begin position="207"/>
        <end position="303"/>
    </location>
</feature>
<dbReference type="InterPro" id="IPR013342">
    <property type="entry name" value="Mandelate_racemase_C"/>
</dbReference>
<dbReference type="InterPro" id="IPR029065">
    <property type="entry name" value="Enolase_C-like"/>
</dbReference>
<dbReference type="Proteomes" id="UP000239322">
    <property type="component" value="Unassembled WGS sequence"/>
</dbReference>
<dbReference type="Gene3D" id="3.20.20.120">
    <property type="entry name" value="Enolase-like C-terminal domain"/>
    <property type="match status" value="1"/>
</dbReference>
<dbReference type="InterPro" id="IPR036849">
    <property type="entry name" value="Enolase-like_C_sf"/>
</dbReference>
<evidence type="ECO:0000256" key="5">
    <source>
        <dbReference type="ARBA" id="ARBA00023235"/>
    </source>
</evidence>
<keyword evidence="5" id="KW-0413">Isomerase</keyword>
<dbReference type="GO" id="GO:0009063">
    <property type="term" value="P:amino acid catabolic process"/>
    <property type="evidence" value="ECO:0007669"/>
    <property type="project" value="InterPro"/>
</dbReference>
<dbReference type="SFLD" id="SFLDS00001">
    <property type="entry name" value="Enolase"/>
    <property type="match status" value="1"/>
</dbReference>
<accession>A0A2S9PUK4</accession>
<dbReference type="AlphaFoldDB" id="A0A2S9PUK4"/>
<dbReference type="PROSITE" id="PS00909">
    <property type="entry name" value="MR_MLE_2"/>
    <property type="match status" value="1"/>
</dbReference>
<dbReference type="SFLD" id="SFLDF00009">
    <property type="entry name" value="o-succinylbenzoate_synthase"/>
    <property type="match status" value="1"/>
</dbReference>
<dbReference type="FunFam" id="3.30.390.10:FF:000009">
    <property type="entry name" value="Hydrophobic dipeptide epimerase"/>
    <property type="match status" value="1"/>
</dbReference>
<comment type="cofactor">
    <cofactor evidence="1">
        <name>Mg(2+)</name>
        <dbReference type="ChEBI" id="CHEBI:18420"/>
    </cofactor>
</comment>
<dbReference type="GO" id="GO:0000287">
    <property type="term" value="F:magnesium ion binding"/>
    <property type="evidence" value="ECO:0007669"/>
    <property type="project" value="UniProtKB-ARBA"/>
</dbReference>
<protein>
    <submittedName>
        <fullName evidence="8">Mandelate racemase/muconate lactonizing protein</fullName>
    </submittedName>
</protein>
<reference evidence="8 9" key="1">
    <citation type="submission" date="2018-03" db="EMBL/GenBank/DDBJ databases">
        <title>Novel Streptomyces sp. from soil.</title>
        <authorList>
            <person name="Tan G.Y.A."/>
            <person name="Lee Z.Y."/>
        </authorList>
    </citation>
    <scope>NUCLEOTIDE SEQUENCE [LARGE SCALE GENOMIC DNA]</scope>
    <source>
        <strain evidence="8 9">ST5x</strain>
    </source>
</reference>
<dbReference type="Pfam" id="PF13378">
    <property type="entry name" value="MR_MLE_C"/>
    <property type="match status" value="1"/>
</dbReference>
<evidence type="ECO:0000256" key="1">
    <source>
        <dbReference type="ARBA" id="ARBA00001946"/>
    </source>
</evidence>
<dbReference type="Pfam" id="PF02746">
    <property type="entry name" value="MR_MLE_N"/>
    <property type="match status" value="1"/>
</dbReference>